<evidence type="ECO:0000259" key="4">
    <source>
        <dbReference type="Pfam" id="PF25014"/>
    </source>
</evidence>
<evidence type="ECO:0000313" key="5">
    <source>
        <dbReference type="EMBL" id="JAE03616.1"/>
    </source>
</evidence>
<organism evidence="5">
    <name type="scientific">Arundo donax</name>
    <name type="common">Giant reed</name>
    <name type="synonym">Donax arundinaceus</name>
    <dbReference type="NCBI Taxonomy" id="35708"/>
    <lineage>
        <taxon>Eukaryota</taxon>
        <taxon>Viridiplantae</taxon>
        <taxon>Streptophyta</taxon>
        <taxon>Embryophyta</taxon>
        <taxon>Tracheophyta</taxon>
        <taxon>Spermatophyta</taxon>
        <taxon>Magnoliopsida</taxon>
        <taxon>Liliopsida</taxon>
        <taxon>Poales</taxon>
        <taxon>Poaceae</taxon>
        <taxon>PACMAD clade</taxon>
        <taxon>Arundinoideae</taxon>
        <taxon>Arundineae</taxon>
        <taxon>Arundo</taxon>
    </lineage>
</organism>
<name>A0A0A9F0J3_ARUDO</name>
<dbReference type="InterPro" id="IPR056888">
    <property type="entry name" value="NET2A-D/KIP1-like_dom"/>
</dbReference>
<evidence type="ECO:0008006" key="6">
    <source>
        <dbReference type="Google" id="ProtNLM"/>
    </source>
</evidence>
<dbReference type="AlphaFoldDB" id="A0A0A9F0J3"/>
<proteinExistence type="predicted"/>
<dbReference type="Pfam" id="PF25014">
    <property type="entry name" value="NET2A"/>
    <property type="match status" value="1"/>
</dbReference>
<feature type="domain" description="NET2A-D/KIP1-like alpha-helical" evidence="4">
    <location>
        <begin position="17"/>
        <end position="158"/>
    </location>
</feature>
<feature type="coiled-coil region" evidence="1">
    <location>
        <begin position="236"/>
        <end position="263"/>
    </location>
</feature>
<reference evidence="5" key="1">
    <citation type="submission" date="2014-09" db="EMBL/GenBank/DDBJ databases">
        <authorList>
            <person name="Magalhaes I.L.F."/>
            <person name="Oliveira U."/>
            <person name="Santos F.R."/>
            <person name="Vidigal T.H.D.A."/>
            <person name="Brescovit A.D."/>
            <person name="Santos A.J."/>
        </authorList>
    </citation>
    <scope>NUCLEOTIDE SEQUENCE</scope>
    <source>
        <tissue evidence="5">Shoot tissue taken approximately 20 cm above the soil surface</tissue>
    </source>
</reference>
<evidence type="ECO:0000259" key="3">
    <source>
        <dbReference type="Pfam" id="PF24918"/>
    </source>
</evidence>
<feature type="domain" description="NET2A-D/KIP1-like C-terminal" evidence="3">
    <location>
        <begin position="344"/>
        <end position="522"/>
    </location>
</feature>
<sequence>MDGHDYHDTKLNHALPVEDADDSALNDGKLDLQELCQKVKQLIDLYPELSVAELADKVDRLVEKVIDLELATTSQNAQINRMRTEIDDLHKRLVALEEDKAALVVDSSNLEERLKKVEEVLLEVQQIGKSVQDGTENISKQLTEASHELTEFVETLHAPEPQIIDIVDSSQDSKGKASLEDDSGLASLSVKKDSSDSFHDTTSGTEKYDEGPEGPVAREQLVPNDSEGEKILIEEYASVLQSYKDTEQNLAEIEKRNQDHHIEAMSEMKALKSANATKDEEIHTLRRMLSSLQKKMSTSESTEKSEEASKINTSLATEDKEIAEIEEYIKQCQVGDPLARSVAEEKFRAEIDRVLGENLDFWLRFSTSYHQIRNFQKSFEKLKTEMDKLTDDQAQDGAYGFAASYQVVKLESAALEKKFRDLNTDLQVWMEKNVLLKGEVENRFSSLCSIQEEISKVTTLDKSDEVHFNPFQAAKFQGEVLNMKQENNKVAKELEAGLDHVRGLQVEVGRVLLKVRENLELSVARSNRAQQNFRNLSTKAGVPLRTFLFGPKPKKPSLFSCMGPGVHKQHGGPKAGRK</sequence>
<dbReference type="InterPro" id="IPR056889">
    <property type="entry name" value="NET2A-D/KIP1-like_C"/>
</dbReference>
<dbReference type="EMBL" id="GBRH01194280">
    <property type="protein sequence ID" value="JAE03616.1"/>
    <property type="molecule type" value="Transcribed_RNA"/>
</dbReference>
<accession>A0A0A9F0J3</accession>
<protein>
    <recommendedName>
        <fullName evidence="6">NAB domain-containing protein</fullName>
    </recommendedName>
</protein>
<feature type="region of interest" description="Disordered" evidence="2">
    <location>
        <begin position="292"/>
        <end position="313"/>
    </location>
</feature>
<dbReference type="Pfam" id="PF24918">
    <property type="entry name" value="NET2A_C"/>
    <property type="match status" value="1"/>
</dbReference>
<feature type="coiled-coil region" evidence="1">
    <location>
        <begin position="51"/>
        <end position="127"/>
    </location>
</feature>
<feature type="compositionally biased region" description="Basic and acidic residues" evidence="2">
    <location>
        <begin position="190"/>
        <end position="199"/>
    </location>
</feature>
<dbReference type="PANTHER" id="PTHR31631">
    <property type="entry name" value="PROTEIN NETWORKED 2D"/>
    <property type="match status" value="1"/>
</dbReference>
<dbReference type="PANTHER" id="PTHR31631:SF1">
    <property type="entry name" value="OS05G0466200 PROTEIN"/>
    <property type="match status" value="1"/>
</dbReference>
<keyword evidence="1" id="KW-0175">Coiled coil</keyword>
<reference evidence="5" key="2">
    <citation type="journal article" date="2015" name="Data Brief">
        <title>Shoot transcriptome of the giant reed, Arundo donax.</title>
        <authorList>
            <person name="Barrero R.A."/>
            <person name="Guerrero F.D."/>
            <person name="Moolhuijzen P."/>
            <person name="Goolsby J.A."/>
            <person name="Tidwell J."/>
            <person name="Bellgard S.E."/>
            <person name="Bellgard M.I."/>
        </authorList>
    </citation>
    <scope>NUCLEOTIDE SEQUENCE</scope>
    <source>
        <tissue evidence="5">Shoot tissue taken approximately 20 cm above the soil surface</tissue>
    </source>
</reference>
<evidence type="ECO:0000256" key="2">
    <source>
        <dbReference type="SAM" id="MobiDB-lite"/>
    </source>
</evidence>
<feature type="region of interest" description="Disordered" evidence="2">
    <location>
        <begin position="171"/>
        <end position="225"/>
    </location>
</feature>
<evidence type="ECO:0000256" key="1">
    <source>
        <dbReference type="SAM" id="Coils"/>
    </source>
</evidence>